<feature type="region of interest" description="Disordered" evidence="1">
    <location>
        <begin position="118"/>
        <end position="158"/>
    </location>
</feature>
<comment type="caution">
    <text evidence="2">The sequence shown here is derived from an EMBL/GenBank/DDBJ whole genome shotgun (WGS) entry which is preliminary data.</text>
</comment>
<dbReference type="AlphaFoldDB" id="A0A1F7RVV2"/>
<accession>A0A1F7RVV2</accession>
<proteinExistence type="predicted"/>
<name>A0A1F7RVV2_9BACT</name>
<gene>
    <name evidence="2" type="ORF">A2W05_04750</name>
</gene>
<evidence type="ECO:0000313" key="2">
    <source>
        <dbReference type="EMBL" id="OGL45571.1"/>
    </source>
</evidence>
<protein>
    <submittedName>
        <fullName evidence="2">Uncharacterized protein</fullName>
    </submittedName>
</protein>
<dbReference type="Proteomes" id="UP000178797">
    <property type="component" value="Unassembled WGS sequence"/>
</dbReference>
<feature type="region of interest" description="Disordered" evidence="1">
    <location>
        <begin position="190"/>
        <end position="220"/>
    </location>
</feature>
<sequence length="318" mass="37871">MNYVRKIIIVPAVVLLSILYSYSYVSAGDEHKGKEFIEKAERIIGHLGEWWRNHKNKFDGDDKELGEIIGDIKQWLDRCEELKNNPRIEARDTIMSKYDELNKLYKDLDKKMNDWEKRKGREEEDKRKRDEAKKKLEEGKANPPKDVEKDKVVQEKEDKDELVKMAHRMLEGHHCEICCDDLKCEEHHKEQKEVKPLPDKEKRDKNIDKHPRDIDKKDIKGNIPDKLTDKEVANFLKVIRIILDEKGIKDAPLGDRAVQNIRDTEEREGKNFSNAIREYLNRVRELTDFDEEEIRELAHDDEFKRESRKLFYKALHNK</sequence>
<organism evidence="2 3">
    <name type="scientific">Candidatus Schekmanbacteria bacterium RBG_16_38_10</name>
    <dbReference type="NCBI Taxonomy" id="1817879"/>
    <lineage>
        <taxon>Bacteria</taxon>
        <taxon>Candidatus Schekmaniibacteriota</taxon>
    </lineage>
</organism>
<reference evidence="2 3" key="1">
    <citation type="journal article" date="2016" name="Nat. Commun.">
        <title>Thousands of microbial genomes shed light on interconnected biogeochemical processes in an aquifer system.</title>
        <authorList>
            <person name="Anantharaman K."/>
            <person name="Brown C.T."/>
            <person name="Hug L.A."/>
            <person name="Sharon I."/>
            <person name="Castelle C.J."/>
            <person name="Probst A.J."/>
            <person name="Thomas B.C."/>
            <person name="Singh A."/>
            <person name="Wilkins M.J."/>
            <person name="Karaoz U."/>
            <person name="Brodie E.L."/>
            <person name="Williams K.H."/>
            <person name="Hubbard S.S."/>
            <person name="Banfield J.F."/>
        </authorList>
    </citation>
    <scope>NUCLEOTIDE SEQUENCE [LARGE SCALE GENOMIC DNA]</scope>
</reference>
<dbReference type="EMBL" id="MGDE01000126">
    <property type="protein sequence ID" value="OGL45571.1"/>
    <property type="molecule type" value="Genomic_DNA"/>
</dbReference>
<evidence type="ECO:0000313" key="3">
    <source>
        <dbReference type="Proteomes" id="UP000178797"/>
    </source>
</evidence>
<evidence type="ECO:0000256" key="1">
    <source>
        <dbReference type="SAM" id="MobiDB-lite"/>
    </source>
</evidence>